<name>A0A021VP16_9CELL</name>
<dbReference type="Gene3D" id="1.10.10.10">
    <property type="entry name" value="Winged helix-like DNA-binding domain superfamily/Winged helix DNA-binding domain"/>
    <property type="match status" value="1"/>
</dbReference>
<reference evidence="5 6" key="1">
    <citation type="submission" date="2014-01" db="EMBL/GenBank/DDBJ databases">
        <title>Actinotalea ferrariae CF5-4.</title>
        <authorList>
            <person name="Chen F."/>
            <person name="Li Y."/>
            <person name="Wang G."/>
        </authorList>
    </citation>
    <scope>NUCLEOTIDE SEQUENCE [LARGE SCALE GENOMIC DNA]</scope>
    <source>
        <strain evidence="5 6">CF5-4</strain>
    </source>
</reference>
<dbReference type="SUPFAM" id="SSF46894">
    <property type="entry name" value="C-terminal effector domain of the bipartite response regulators"/>
    <property type="match status" value="1"/>
</dbReference>
<dbReference type="RefSeq" id="WP_034226883.1">
    <property type="nucleotide sequence ID" value="NZ_AXCW01000148.1"/>
</dbReference>
<sequence>MTTSSFDDLSREDIEVRVLGPLRVRRADGTVVRPSEWPTTQTADLLRILALHVGEAVHVETLLEQLWPHADEPHGRASLRTAASRVRKVLRANCVERRLGGLALTGAWVDAHAFRGLAQQVRRGLTQGDCAGALLAARQADALYLGDLLPHHASGDWVEREREALASAHRTMMLEAAEAAAQLAWWRDATELAERALVLEPCSERAYRVLMRAQRGTGEAALALKTYDRCRHALTEHVGADPSPPTQRLHQELLDPAYPPVTEPPFRGRGDEQAWLREVAAAAAADGRRAVVLLEAPAGAGKTRLVQETLGPRTTGRVVCRPDGDHRAVLDGAEDARRAPVVLVDDVHHLTAEQVGDLLRVTLTPVATCLVLAGRTLPPGLAEVVQDALGVRPQQLRLPPLAREEVSELCAAVLAGAVSDALVDRVAAETDGNPVAVLRTVREWVDTGRVAATSAGLVVLDTAPDADSWSHRLLALAVDRLSATEMEVLQLTAAAGRAVTPELLLPLVGLDEPSLGAIADALDRLVDLSLVSHSPRGCAARDEVFADLLLSWLRPSARRELHRRIAERATIPVAERVAHWESAGEPGLARAAALEAARAAADAEPEQVFPALRRPSTDAPTVDADRGDAAGLLLGWSSAATATGRGPEASATRSAADGDLTDLHARLRSAIRAADAGGDTADRWSARVRMIREVSVPGRRLRAVRRWARQAWELSDDPVLRAEVLVHAWTPAAVLGDALRAERGLAQAAALLGDDRHGDVADRLAALRCLVAHDL</sequence>
<evidence type="ECO:0000256" key="1">
    <source>
        <dbReference type="ARBA" id="ARBA00005820"/>
    </source>
</evidence>
<dbReference type="SUPFAM" id="SSF48452">
    <property type="entry name" value="TPR-like"/>
    <property type="match status" value="1"/>
</dbReference>
<dbReference type="InterPro" id="IPR051677">
    <property type="entry name" value="AfsR-DnrI-RedD_regulator"/>
</dbReference>
<dbReference type="SMART" id="SM01043">
    <property type="entry name" value="BTAD"/>
    <property type="match status" value="1"/>
</dbReference>
<dbReference type="GO" id="GO:0000160">
    <property type="term" value="P:phosphorelay signal transduction system"/>
    <property type="evidence" value="ECO:0007669"/>
    <property type="project" value="InterPro"/>
</dbReference>
<dbReference type="InterPro" id="IPR011990">
    <property type="entry name" value="TPR-like_helical_dom_sf"/>
</dbReference>
<dbReference type="Proteomes" id="UP000019753">
    <property type="component" value="Unassembled WGS sequence"/>
</dbReference>
<dbReference type="PANTHER" id="PTHR35807">
    <property type="entry name" value="TRANSCRIPTIONAL REGULATOR REDD-RELATED"/>
    <property type="match status" value="1"/>
</dbReference>
<dbReference type="EMBL" id="AXCW01000148">
    <property type="protein sequence ID" value="EYR62924.1"/>
    <property type="molecule type" value="Genomic_DNA"/>
</dbReference>
<feature type="domain" description="Bacterial transcriptional activator" evidence="4">
    <location>
        <begin position="109"/>
        <end position="254"/>
    </location>
</feature>
<evidence type="ECO:0000313" key="6">
    <source>
        <dbReference type="Proteomes" id="UP000019753"/>
    </source>
</evidence>
<keyword evidence="6" id="KW-1185">Reference proteome</keyword>
<accession>A0A021VP16</accession>
<dbReference type="Gene3D" id="1.25.40.10">
    <property type="entry name" value="Tetratricopeptide repeat domain"/>
    <property type="match status" value="1"/>
</dbReference>
<protein>
    <recommendedName>
        <fullName evidence="7">Bacterial transcriptional activator domain-containing protein</fullName>
    </recommendedName>
</protein>
<evidence type="ECO:0000256" key="2">
    <source>
        <dbReference type="ARBA" id="ARBA00023125"/>
    </source>
</evidence>
<dbReference type="Pfam" id="PF03704">
    <property type="entry name" value="BTAD"/>
    <property type="match status" value="1"/>
</dbReference>
<feature type="domain" description="OmpR/PhoB-type" evidence="3">
    <location>
        <begin position="29"/>
        <end position="104"/>
    </location>
</feature>
<evidence type="ECO:0008006" key="7">
    <source>
        <dbReference type="Google" id="ProtNLM"/>
    </source>
</evidence>
<evidence type="ECO:0000259" key="4">
    <source>
        <dbReference type="SMART" id="SM01043"/>
    </source>
</evidence>
<gene>
    <name evidence="5" type="ORF">N866_04225</name>
</gene>
<dbReference type="InterPro" id="IPR001867">
    <property type="entry name" value="OmpR/PhoB-type_DNA-bd"/>
</dbReference>
<dbReference type="SUPFAM" id="SSF52540">
    <property type="entry name" value="P-loop containing nucleoside triphosphate hydrolases"/>
    <property type="match status" value="1"/>
</dbReference>
<proteinExistence type="inferred from homology"/>
<evidence type="ECO:0000313" key="5">
    <source>
        <dbReference type="EMBL" id="EYR62924.1"/>
    </source>
</evidence>
<dbReference type="InterPro" id="IPR027417">
    <property type="entry name" value="P-loop_NTPase"/>
</dbReference>
<feature type="non-terminal residue" evidence="5">
    <location>
        <position position="775"/>
    </location>
</feature>
<keyword evidence="2" id="KW-0238">DNA-binding</keyword>
<dbReference type="InterPro" id="IPR036388">
    <property type="entry name" value="WH-like_DNA-bd_sf"/>
</dbReference>
<dbReference type="InterPro" id="IPR016032">
    <property type="entry name" value="Sig_transdc_resp-reg_C-effctor"/>
</dbReference>
<evidence type="ECO:0000259" key="3">
    <source>
        <dbReference type="SMART" id="SM00862"/>
    </source>
</evidence>
<dbReference type="GO" id="GO:0003677">
    <property type="term" value="F:DNA binding"/>
    <property type="evidence" value="ECO:0007669"/>
    <property type="project" value="UniProtKB-KW"/>
</dbReference>
<comment type="caution">
    <text evidence="5">The sequence shown here is derived from an EMBL/GenBank/DDBJ whole genome shotgun (WGS) entry which is preliminary data.</text>
</comment>
<comment type="similarity">
    <text evidence="1">Belongs to the AfsR/DnrI/RedD regulatory family.</text>
</comment>
<dbReference type="OrthoDB" id="134501at2"/>
<dbReference type="SMART" id="SM00862">
    <property type="entry name" value="Trans_reg_C"/>
    <property type="match status" value="1"/>
</dbReference>
<dbReference type="GO" id="GO:0006355">
    <property type="term" value="P:regulation of DNA-templated transcription"/>
    <property type="evidence" value="ECO:0007669"/>
    <property type="project" value="InterPro"/>
</dbReference>
<dbReference type="AlphaFoldDB" id="A0A021VP16"/>
<dbReference type="InterPro" id="IPR005158">
    <property type="entry name" value="BTAD"/>
</dbReference>
<organism evidence="5 6">
    <name type="scientific">Actinotalea ferrariae CF5-4</name>
    <dbReference type="NCBI Taxonomy" id="948458"/>
    <lineage>
        <taxon>Bacteria</taxon>
        <taxon>Bacillati</taxon>
        <taxon>Actinomycetota</taxon>
        <taxon>Actinomycetes</taxon>
        <taxon>Micrococcales</taxon>
        <taxon>Cellulomonadaceae</taxon>
        <taxon>Actinotalea</taxon>
    </lineage>
</organism>